<evidence type="ECO:0000313" key="2">
    <source>
        <dbReference type="EMBL" id="KAF2726178.1"/>
    </source>
</evidence>
<keyword evidence="3" id="KW-1185">Reference proteome</keyword>
<keyword evidence="1" id="KW-0812">Transmembrane</keyword>
<name>A0A9P4UUW9_9PEZI</name>
<sequence length="403" mass="46594">MDRYWREKLSSVVSLTGGKLQGSLPAWGNASVENEPWSGRSLSQNIRDYVCSKVFWRFMTVAAVFLFLFDVFQAPAKSYVGKYVPNAISNWQEVKPPTLPDESTTDHTASYGSDPIDWSQYAYCQYVTNEDYLCNSLMIFESLTRLGAKASKVMMYPYEWDLSAGDSKAQLLLQARDRYGVALSPVEVQHFEGEPTWADSFTKLLAFNQTQYKRVLSLDSDSTVLQPMDELFLMPSAPVAMPRAYWLEDTLSSQLVLVEPSQFEFKRIKDAFESRTDADYDMEIVNQLYGDDCIIIPHRKYDLLTGELRVKDRKEGHVNYLGSKEEVWDSDRILKETKFIHFSDWPYPKPWLPAQDEETSTVQPECHEVQAADGRTATDCSDQRNWLWVYRDFRERRERVCSS</sequence>
<dbReference type="EMBL" id="MU003765">
    <property type="protein sequence ID" value="KAF2726178.1"/>
    <property type="molecule type" value="Genomic_DNA"/>
</dbReference>
<protein>
    <submittedName>
        <fullName evidence="2">Glycosyltransferase family 8 protein</fullName>
    </submittedName>
</protein>
<keyword evidence="1" id="KW-0472">Membrane</keyword>
<organism evidence="2 3">
    <name type="scientific">Polychaeton citri CBS 116435</name>
    <dbReference type="NCBI Taxonomy" id="1314669"/>
    <lineage>
        <taxon>Eukaryota</taxon>
        <taxon>Fungi</taxon>
        <taxon>Dikarya</taxon>
        <taxon>Ascomycota</taxon>
        <taxon>Pezizomycotina</taxon>
        <taxon>Dothideomycetes</taxon>
        <taxon>Dothideomycetidae</taxon>
        <taxon>Capnodiales</taxon>
        <taxon>Capnodiaceae</taxon>
        <taxon>Polychaeton</taxon>
    </lineage>
</organism>
<dbReference type="PANTHER" id="PTHR11183">
    <property type="entry name" value="GLYCOGENIN SUBFAMILY MEMBER"/>
    <property type="match status" value="1"/>
</dbReference>
<dbReference type="InterPro" id="IPR029044">
    <property type="entry name" value="Nucleotide-diphossugar_trans"/>
</dbReference>
<dbReference type="AlphaFoldDB" id="A0A9P4UUW9"/>
<gene>
    <name evidence="2" type="ORF">K431DRAFT_280201</name>
</gene>
<reference evidence="2" key="1">
    <citation type="journal article" date="2020" name="Stud. Mycol.">
        <title>101 Dothideomycetes genomes: a test case for predicting lifestyles and emergence of pathogens.</title>
        <authorList>
            <person name="Haridas S."/>
            <person name="Albert R."/>
            <person name="Binder M."/>
            <person name="Bloem J."/>
            <person name="Labutti K."/>
            <person name="Salamov A."/>
            <person name="Andreopoulos B."/>
            <person name="Baker S."/>
            <person name="Barry K."/>
            <person name="Bills G."/>
            <person name="Bluhm B."/>
            <person name="Cannon C."/>
            <person name="Castanera R."/>
            <person name="Culley D."/>
            <person name="Daum C."/>
            <person name="Ezra D."/>
            <person name="Gonzalez J."/>
            <person name="Henrissat B."/>
            <person name="Kuo A."/>
            <person name="Liang C."/>
            <person name="Lipzen A."/>
            <person name="Lutzoni F."/>
            <person name="Magnuson J."/>
            <person name="Mondo S."/>
            <person name="Nolan M."/>
            <person name="Ohm R."/>
            <person name="Pangilinan J."/>
            <person name="Park H.-J."/>
            <person name="Ramirez L."/>
            <person name="Alfaro M."/>
            <person name="Sun H."/>
            <person name="Tritt A."/>
            <person name="Yoshinaga Y."/>
            <person name="Zwiers L.-H."/>
            <person name="Turgeon B."/>
            <person name="Goodwin S."/>
            <person name="Spatafora J."/>
            <person name="Crous P."/>
            <person name="Grigoriev I."/>
        </authorList>
    </citation>
    <scope>NUCLEOTIDE SEQUENCE</scope>
    <source>
        <strain evidence="2">CBS 116435</strain>
    </source>
</reference>
<proteinExistence type="predicted"/>
<comment type="caution">
    <text evidence="2">The sequence shown here is derived from an EMBL/GenBank/DDBJ whole genome shotgun (WGS) entry which is preliminary data.</text>
</comment>
<evidence type="ECO:0000256" key="1">
    <source>
        <dbReference type="SAM" id="Phobius"/>
    </source>
</evidence>
<evidence type="ECO:0000313" key="3">
    <source>
        <dbReference type="Proteomes" id="UP000799441"/>
    </source>
</evidence>
<dbReference type="OrthoDB" id="2014201at2759"/>
<dbReference type="Proteomes" id="UP000799441">
    <property type="component" value="Unassembled WGS sequence"/>
</dbReference>
<accession>A0A9P4UUW9</accession>
<feature type="transmembrane region" description="Helical" evidence="1">
    <location>
        <begin position="54"/>
        <end position="72"/>
    </location>
</feature>
<keyword evidence="1" id="KW-1133">Transmembrane helix</keyword>
<dbReference type="InterPro" id="IPR050587">
    <property type="entry name" value="GNT1/Glycosyltrans_8"/>
</dbReference>
<dbReference type="SUPFAM" id="SSF53448">
    <property type="entry name" value="Nucleotide-diphospho-sugar transferases"/>
    <property type="match status" value="1"/>
</dbReference>
<dbReference type="Gene3D" id="3.90.550.10">
    <property type="entry name" value="Spore Coat Polysaccharide Biosynthesis Protein SpsA, Chain A"/>
    <property type="match status" value="1"/>
</dbReference>